<dbReference type="GO" id="GO:0004417">
    <property type="term" value="F:hydroxyethylthiazole kinase activity"/>
    <property type="evidence" value="ECO:0007669"/>
    <property type="project" value="UniProtKB-UniRule"/>
</dbReference>
<keyword evidence="4 11" id="KW-0808">Transferase</keyword>
<dbReference type="EMBL" id="SLXA01000015">
    <property type="protein sequence ID" value="TCO82859.1"/>
    <property type="molecule type" value="Genomic_DNA"/>
</dbReference>
<keyword evidence="6 11" id="KW-0547">Nucleotide-binding</keyword>
<comment type="catalytic activity">
    <reaction evidence="1 11">
        <text>5-(2-hydroxyethyl)-4-methylthiazole + ATP = 4-methyl-5-(2-phosphooxyethyl)-thiazole + ADP + H(+)</text>
        <dbReference type="Rhea" id="RHEA:24212"/>
        <dbReference type="ChEBI" id="CHEBI:15378"/>
        <dbReference type="ChEBI" id="CHEBI:17957"/>
        <dbReference type="ChEBI" id="CHEBI:30616"/>
        <dbReference type="ChEBI" id="CHEBI:58296"/>
        <dbReference type="ChEBI" id="CHEBI:456216"/>
        <dbReference type="EC" id="2.7.1.50"/>
    </reaction>
</comment>
<evidence type="ECO:0000256" key="2">
    <source>
        <dbReference type="ARBA" id="ARBA00001946"/>
    </source>
</evidence>
<keyword evidence="13" id="KW-1185">Reference proteome</keyword>
<comment type="function">
    <text evidence="11">Catalyzes the phosphorylation of the hydroxyl group of 4-methyl-5-beta-hydroxyethylthiazole (THZ).</text>
</comment>
<name>A0A4R2LE75_9FIRM</name>
<dbReference type="AlphaFoldDB" id="A0A4R2LE75"/>
<dbReference type="SUPFAM" id="SSF53613">
    <property type="entry name" value="Ribokinase-like"/>
    <property type="match status" value="1"/>
</dbReference>
<keyword evidence="8 11" id="KW-0067">ATP-binding</keyword>
<evidence type="ECO:0000313" key="12">
    <source>
        <dbReference type="EMBL" id="TCO82859.1"/>
    </source>
</evidence>
<dbReference type="CDD" id="cd01170">
    <property type="entry name" value="THZ_kinase"/>
    <property type="match status" value="1"/>
</dbReference>
<keyword evidence="5 11" id="KW-0479">Metal-binding</keyword>
<dbReference type="HAMAP" id="MF_00228">
    <property type="entry name" value="Thz_kinase"/>
    <property type="match status" value="1"/>
</dbReference>
<gene>
    <name evidence="11" type="primary">thiM</name>
    <name evidence="12" type="ORF">EV212_11540</name>
</gene>
<evidence type="ECO:0000256" key="8">
    <source>
        <dbReference type="ARBA" id="ARBA00022840"/>
    </source>
</evidence>
<dbReference type="GO" id="GO:0005524">
    <property type="term" value="F:ATP binding"/>
    <property type="evidence" value="ECO:0007669"/>
    <property type="project" value="UniProtKB-UniRule"/>
</dbReference>
<dbReference type="InterPro" id="IPR000417">
    <property type="entry name" value="Hyethyz_kinase"/>
</dbReference>
<comment type="caution">
    <text evidence="12">The sequence shown here is derived from an EMBL/GenBank/DDBJ whole genome shotgun (WGS) entry which is preliminary data.</text>
</comment>
<dbReference type="PRINTS" id="PR01099">
    <property type="entry name" value="HYETHTZKNASE"/>
</dbReference>
<feature type="binding site" evidence="11">
    <location>
        <position position="208"/>
    </location>
    <ligand>
        <name>substrate</name>
    </ligand>
</feature>
<accession>A0A4R2LE75</accession>
<comment type="pathway">
    <text evidence="3 11">Cofactor biosynthesis; thiamine diphosphate biosynthesis; 4-methyl-5-(2-phosphoethyl)-thiazole from 5-(2-hydroxyethyl)-4-methylthiazole: step 1/1.</text>
</comment>
<evidence type="ECO:0000256" key="11">
    <source>
        <dbReference type="HAMAP-Rule" id="MF_00228"/>
    </source>
</evidence>
<organism evidence="12 13">
    <name type="scientific">Frisingicoccus caecimuris</name>
    <dbReference type="NCBI Taxonomy" id="1796636"/>
    <lineage>
        <taxon>Bacteria</taxon>
        <taxon>Bacillati</taxon>
        <taxon>Bacillota</taxon>
        <taxon>Clostridia</taxon>
        <taxon>Lachnospirales</taxon>
        <taxon>Lachnospiraceae</taxon>
        <taxon>Frisingicoccus</taxon>
    </lineage>
</organism>
<dbReference type="UniPathway" id="UPA00060">
    <property type="reaction ID" value="UER00139"/>
</dbReference>
<dbReference type="GO" id="GO:0000287">
    <property type="term" value="F:magnesium ion binding"/>
    <property type="evidence" value="ECO:0007669"/>
    <property type="project" value="UniProtKB-UniRule"/>
</dbReference>
<protein>
    <recommendedName>
        <fullName evidence="11">Hydroxyethylthiazole kinase</fullName>
        <ecNumber evidence="11">2.7.1.50</ecNumber>
    </recommendedName>
    <alternativeName>
        <fullName evidence="11">4-methyl-5-beta-hydroxyethylthiazole kinase</fullName>
        <shortName evidence="11">TH kinase</shortName>
        <shortName evidence="11">Thz kinase</shortName>
    </alternativeName>
</protein>
<keyword evidence="7 11" id="KW-0418">Kinase</keyword>
<keyword evidence="10 11" id="KW-0784">Thiamine biosynthesis</keyword>
<dbReference type="GO" id="GO:0009229">
    <property type="term" value="P:thiamine diphosphate biosynthetic process"/>
    <property type="evidence" value="ECO:0007669"/>
    <property type="project" value="UniProtKB-UniRule"/>
</dbReference>
<dbReference type="Pfam" id="PF02110">
    <property type="entry name" value="HK"/>
    <property type="match status" value="1"/>
</dbReference>
<feature type="binding site" evidence="11">
    <location>
        <position position="128"/>
    </location>
    <ligand>
        <name>ATP</name>
        <dbReference type="ChEBI" id="CHEBI:30616"/>
    </ligand>
</feature>
<dbReference type="InterPro" id="IPR029056">
    <property type="entry name" value="Ribokinase-like"/>
</dbReference>
<evidence type="ECO:0000256" key="10">
    <source>
        <dbReference type="ARBA" id="ARBA00022977"/>
    </source>
</evidence>
<reference evidence="12 13" key="1">
    <citation type="submission" date="2019-03" db="EMBL/GenBank/DDBJ databases">
        <title>Genomic Encyclopedia of Type Strains, Phase IV (KMG-IV): sequencing the most valuable type-strain genomes for metagenomic binning, comparative biology and taxonomic classification.</title>
        <authorList>
            <person name="Goeker M."/>
        </authorList>
    </citation>
    <scope>NUCLEOTIDE SEQUENCE [LARGE SCALE GENOMIC DNA]</scope>
    <source>
        <strain evidence="12 13">DSM 28559</strain>
    </source>
</reference>
<comment type="cofactor">
    <cofactor evidence="2 11">
        <name>Mg(2+)</name>
        <dbReference type="ChEBI" id="CHEBI:18420"/>
    </cofactor>
</comment>
<dbReference type="GO" id="GO:0009228">
    <property type="term" value="P:thiamine biosynthetic process"/>
    <property type="evidence" value="ECO:0007669"/>
    <property type="project" value="UniProtKB-KW"/>
</dbReference>
<dbReference type="RefSeq" id="WP_243115553.1">
    <property type="nucleotide sequence ID" value="NZ_JANKAQ010000006.1"/>
</dbReference>
<comment type="similarity">
    <text evidence="11">Belongs to the Thz kinase family.</text>
</comment>
<dbReference type="PIRSF" id="PIRSF000513">
    <property type="entry name" value="Thz_kinase"/>
    <property type="match status" value="1"/>
</dbReference>
<feature type="binding site" evidence="11">
    <location>
        <position position="181"/>
    </location>
    <ligand>
        <name>ATP</name>
        <dbReference type="ChEBI" id="CHEBI:30616"/>
    </ligand>
</feature>
<proteinExistence type="inferred from homology"/>
<keyword evidence="9 11" id="KW-0460">Magnesium</keyword>
<dbReference type="Proteomes" id="UP000295711">
    <property type="component" value="Unassembled WGS sequence"/>
</dbReference>
<evidence type="ECO:0000313" key="13">
    <source>
        <dbReference type="Proteomes" id="UP000295711"/>
    </source>
</evidence>
<dbReference type="EC" id="2.7.1.50" evidence="11"/>
<sequence length="283" mass="29861">MFKDQMLEEIYQIRSAVQVKAPLIHCITNPISIHDCANVVLAVGGRPMMAEHPAEVEEITVTAGALALNLGNITDARKASILIAGKAAMRRGIPVILDMVGIGCSHFRKEITEAFLKQRTSGAPLILKGNMSELKALAGGGCIVSGVDVDPKDVLSETNREETIQLAKTVANTWSAVVLASGKTDLVTDGKEVCLIDNGCEMMGRITGTGCMLNVLTAAYMSVGKPMAAAVAACVVLGISGEMAAGQSRGTGSFQIAFQDALSCIQDEDIQNYMRISFLEAGE</sequence>
<evidence type="ECO:0000256" key="4">
    <source>
        <dbReference type="ARBA" id="ARBA00022679"/>
    </source>
</evidence>
<evidence type="ECO:0000256" key="6">
    <source>
        <dbReference type="ARBA" id="ARBA00022741"/>
    </source>
</evidence>
<evidence type="ECO:0000256" key="9">
    <source>
        <dbReference type="ARBA" id="ARBA00022842"/>
    </source>
</evidence>
<feature type="binding site" evidence="11">
    <location>
        <position position="49"/>
    </location>
    <ligand>
        <name>substrate</name>
    </ligand>
</feature>
<evidence type="ECO:0000256" key="7">
    <source>
        <dbReference type="ARBA" id="ARBA00022777"/>
    </source>
</evidence>
<evidence type="ECO:0000256" key="3">
    <source>
        <dbReference type="ARBA" id="ARBA00004868"/>
    </source>
</evidence>
<evidence type="ECO:0000256" key="5">
    <source>
        <dbReference type="ARBA" id="ARBA00022723"/>
    </source>
</evidence>
<dbReference type="Gene3D" id="3.40.1190.20">
    <property type="match status" value="1"/>
</dbReference>
<evidence type="ECO:0000256" key="1">
    <source>
        <dbReference type="ARBA" id="ARBA00001771"/>
    </source>
</evidence>
<dbReference type="NCBIfam" id="NF006830">
    <property type="entry name" value="PRK09355.1"/>
    <property type="match status" value="1"/>
</dbReference>